<dbReference type="eggNOG" id="KOG3603">
    <property type="taxonomic scope" value="Eukaryota"/>
</dbReference>
<dbReference type="HOGENOM" id="CLU_027021_0_0_1"/>
<evidence type="ECO:0000313" key="4">
    <source>
        <dbReference type="EMBL" id="EDV31034.1"/>
    </source>
</evidence>
<name>B3MN77_DROAN</name>
<dbReference type="CTD" id="23646"/>
<dbReference type="CDD" id="cd09106">
    <property type="entry name" value="PLDc_vPLD3_4_5_like_1"/>
    <property type="match status" value="1"/>
</dbReference>
<dbReference type="InterPro" id="IPR050874">
    <property type="entry name" value="Diverse_PLD-related"/>
</dbReference>
<dbReference type="OMA" id="WTHFIPN"/>
<dbReference type="PhylomeDB" id="B3MN77"/>
<gene>
    <name evidence="4" type="primary">Dana\GF14741</name>
    <name evidence="4" type="synonym">dana_GLEANR_15506</name>
    <name evidence="4" type="ORF">GF14741</name>
</gene>
<dbReference type="Pfam" id="PF00614">
    <property type="entry name" value="PLDc"/>
    <property type="match status" value="1"/>
</dbReference>
<protein>
    <recommendedName>
        <fullName evidence="3">PLD phosphodiesterase domain-containing protein</fullName>
    </recommendedName>
</protein>
<dbReference type="OrthoDB" id="1923775at2759"/>
<accession>B3MN77</accession>
<dbReference type="SMART" id="SM00155">
    <property type="entry name" value="PLDc"/>
    <property type="match status" value="2"/>
</dbReference>
<dbReference type="Pfam" id="PF13918">
    <property type="entry name" value="PLDc_3"/>
    <property type="match status" value="1"/>
</dbReference>
<dbReference type="InterPro" id="IPR001736">
    <property type="entry name" value="PLipase_D/transphosphatidylase"/>
</dbReference>
<feature type="domain" description="PLD phosphodiesterase" evidence="3">
    <location>
        <begin position="206"/>
        <end position="233"/>
    </location>
</feature>
<evidence type="ECO:0000256" key="1">
    <source>
        <dbReference type="ARBA" id="ARBA00008664"/>
    </source>
</evidence>
<evidence type="ECO:0000313" key="5">
    <source>
        <dbReference type="Proteomes" id="UP000007801"/>
    </source>
</evidence>
<organism evidence="4 5">
    <name type="scientific">Drosophila ananassae</name>
    <name type="common">Fruit fly</name>
    <dbReference type="NCBI Taxonomy" id="7217"/>
    <lineage>
        <taxon>Eukaryota</taxon>
        <taxon>Metazoa</taxon>
        <taxon>Ecdysozoa</taxon>
        <taxon>Arthropoda</taxon>
        <taxon>Hexapoda</taxon>
        <taxon>Insecta</taxon>
        <taxon>Pterygota</taxon>
        <taxon>Neoptera</taxon>
        <taxon>Endopterygota</taxon>
        <taxon>Diptera</taxon>
        <taxon>Brachycera</taxon>
        <taxon>Muscomorpha</taxon>
        <taxon>Ephydroidea</taxon>
        <taxon>Drosophilidae</taxon>
        <taxon>Drosophila</taxon>
        <taxon>Sophophora</taxon>
    </lineage>
</organism>
<dbReference type="CDD" id="cd09107">
    <property type="entry name" value="PLDc_vPLD3_4_5_like_2"/>
    <property type="match status" value="1"/>
</dbReference>
<feature type="domain" description="PLD phosphodiesterase" evidence="3">
    <location>
        <begin position="423"/>
        <end position="449"/>
    </location>
</feature>
<dbReference type="Proteomes" id="UP000007801">
    <property type="component" value="Unassembled WGS sequence"/>
</dbReference>
<dbReference type="EMBL" id="CH902620">
    <property type="protein sequence ID" value="EDV31034.1"/>
    <property type="molecule type" value="Genomic_DNA"/>
</dbReference>
<dbReference type="PANTHER" id="PTHR10185:SF17">
    <property type="entry name" value="GM01519P-RELATED"/>
    <property type="match status" value="1"/>
</dbReference>
<dbReference type="GeneID" id="6497561"/>
<reference evidence="4 5" key="1">
    <citation type="journal article" date="2007" name="Nature">
        <title>Evolution of genes and genomes on the Drosophila phylogeny.</title>
        <authorList>
            <consortium name="Drosophila 12 Genomes Consortium"/>
            <person name="Clark A.G."/>
            <person name="Eisen M.B."/>
            <person name="Smith D.R."/>
            <person name="Bergman C.M."/>
            <person name="Oliver B."/>
            <person name="Markow T.A."/>
            <person name="Kaufman T.C."/>
            <person name="Kellis M."/>
            <person name="Gelbart W."/>
            <person name="Iyer V.N."/>
            <person name="Pollard D.A."/>
            <person name="Sackton T.B."/>
            <person name="Larracuente A.M."/>
            <person name="Singh N.D."/>
            <person name="Abad J.P."/>
            <person name="Abt D.N."/>
            <person name="Adryan B."/>
            <person name="Aguade M."/>
            <person name="Akashi H."/>
            <person name="Anderson W.W."/>
            <person name="Aquadro C.F."/>
            <person name="Ardell D.H."/>
            <person name="Arguello R."/>
            <person name="Artieri C.G."/>
            <person name="Barbash D.A."/>
            <person name="Barker D."/>
            <person name="Barsanti P."/>
            <person name="Batterham P."/>
            <person name="Batzoglou S."/>
            <person name="Begun D."/>
            <person name="Bhutkar A."/>
            <person name="Blanco E."/>
            <person name="Bosak S.A."/>
            <person name="Bradley R.K."/>
            <person name="Brand A.D."/>
            <person name="Brent M.R."/>
            <person name="Brooks A.N."/>
            <person name="Brown R.H."/>
            <person name="Butlin R.K."/>
            <person name="Caggese C."/>
            <person name="Calvi B.R."/>
            <person name="Bernardo de Carvalho A."/>
            <person name="Caspi A."/>
            <person name="Castrezana S."/>
            <person name="Celniker S.E."/>
            <person name="Chang J.L."/>
            <person name="Chapple C."/>
            <person name="Chatterji S."/>
            <person name="Chinwalla A."/>
            <person name="Civetta A."/>
            <person name="Clifton S.W."/>
            <person name="Comeron J.M."/>
            <person name="Costello J.C."/>
            <person name="Coyne J.A."/>
            <person name="Daub J."/>
            <person name="David R.G."/>
            <person name="Delcher A.L."/>
            <person name="Delehaunty K."/>
            <person name="Do C.B."/>
            <person name="Ebling H."/>
            <person name="Edwards K."/>
            <person name="Eickbush T."/>
            <person name="Evans J.D."/>
            <person name="Filipski A."/>
            <person name="Findeiss S."/>
            <person name="Freyhult E."/>
            <person name="Fulton L."/>
            <person name="Fulton R."/>
            <person name="Garcia A.C."/>
            <person name="Gardiner A."/>
            <person name="Garfield D.A."/>
            <person name="Garvin B.E."/>
            <person name="Gibson G."/>
            <person name="Gilbert D."/>
            <person name="Gnerre S."/>
            <person name="Godfrey J."/>
            <person name="Good R."/>
            <person name="Gotea V."/>
            <person name="Gravely B."/>
            <person name="Greenberg A.J."/>
            <person name="Griffiths-Jones S."/>
            <person name="Gross S."/>
            <person name="Guigo R."/>
            <person name="Gustafson E.A."/>
            <person name="Haerty W."/>
            <person name="Hahn M.W."/>
            <person name="Halligan D.L."/>
            <person name="Halpern A.L."/>
            <person name="Halter G.M."/>
            <person name="Han M.V."/>
            <person name="Heger A."/>
            <person name="Hillier L."/>
            <person name="Hinrichs A.S."/>
            <person name="Holmes I."/>
            <person name="Hoskins R.A."/>
            <person name="Hubisz M.J."/>
            <person name="Hultmark D."/>
            <person name="Huntley M.A."/>
            <person name="Jaffe D.B."/>
            <person name="Jagadeeshan S."/>
            <person name="Jeck W.R."/>
            <person name="Johnson J."/>
            <person name="Jones C.D."/>
            <person name="Jordan W.C."/>
            <person name="Karpen G.H."/>
            <person name="Kataoka E."/>
            <person name="Keightley P.D."/>
            <person name="Kheradpour P."/>
            <person name="Kirkness E.F."/>
            <person name="Koerich L.B."/>
            <person name="Kristiansen K."/>
            <person name="Kudrna D."/>
            <person name="Kulathinal R.J."/>
            <person name="Kumar S."/>
            <person name="Kwok R."/>
            <person name="Lander E."/>
            <person name="Langley C.H."/>
            <person name="Lapoint R."/>
            <person name="Lazzaro B.P."/>
            <person name="Lee S.J."/>
            <person name="Levesque L."/>
            <person name="Li R."/>
            <person name="Lin C.F."/>
            <person name="Lin M.F."/>
            <person name="Lindblad-Toh K."/>
            <person name="Llopart A."/>
            <person name="Long M."/>
            <person name="Low L."/>
            <person name="Lozovsky E."/>
            <person name="Lu J."/>
            <person name="Luo M."/>
            <person name="Machado C.A."/>
            <person name="Makalowski W."/>
            <person name="Marzo M."/>
            <person name="Matsuda M."/>
            <person name="Matzkin L."/>
            <person name="McAllister B."/>
            <person name="McBride C.S."/>
            <person name="McKernan B."/>
            <person name="McKernan K."/>
            <person name="Mendez-Lago M."/>
            <person name="Minx P."/>
            <person name="Mollenhauer M.U."/>
            <person name="Montooth K."/>
            <person name="Mount S.M."/>
            <person name="Mu X."/>
            <person name="Myers E."/>
            <person name="Negre B."/>
            <person name="Newfeld S."/>
            <person name="Nielsen R."/>
            <person name="Noor M.A."/>
            <person name="O'Grady P."/>
            <person name="Pachter L."/>
            <person name="Papaceit M."/>
            <person name="Parisi M.J."/>
            <person name="Parisi M."/>
            <person name="Parts L."/>
            <person name="Pedersen J.S."/>
            <person name="Pesole G."/>
            <person name="Phillippy A.M."/>
            <person name="Ponting C.P."/>
            <person name="Pop M."/>
            <person name="Porcelli D."/>
            <person name="Powell J.R."/>
            <person name="Prohaska S."/>
            <person name="Pruitt K."/>
            <person name="Puig M."/>
            <person name="Quesneville H."/>
            <person name="Ram K.R."/>
            <person name="Rand D."/>
            <person name="Rasmussen M.D."/>
            <person name="Reed L.K."/>
            <person name="Reenan R."/>
            <person name="Reily A."/>
            <person name="Remington K.A."/>
            <person name="Rieger T.T."/>
            <person name="Ritchie M.G."/>
            <person name="Robin C."/>
            <person name="Rogers Y.H."/>
            <person name="Rohde C."/>
            <person name="Rozas J."/>
            <person name="Rubenfield M.J."/>
            <person name="Ruiz A."/>
            <person name="Russo S."/>
            <person name="Salzberg S.L."/>
            <person name="Sanchez-Gracia A."/>
            <person name="Saranga D.J."/>
            <person name="Sato H."/>
            <person name="Schaeffer S.W."/>
            <person name="Schatz M.C."/>
            <person name="Schlenke T."/>
            <person name="Schwartz R."/>
            <person name="Segarra C."/>
            <person name="Singh R.S."/>
            <person name="Sirot L."/>
            <person name="Sirota M."/>
            <person name="Sisneros N.B."/>
            <person name="Smith C.D."/>
            <person name="Smith T.F."/>
            <person name="Spieth J."/>
            <person name="Stage D.E."/>
            <person name="Stark A."/>
            <person name="Stephan W."/>
            <person name="Strausberg R.L."/>
            <person name="Strempel S."/>
            <person name="Sturgill D."/>
            <person name="Sutton G."/>
            <person name="Sutton G.G."/>
            <person name="Tao W."/>
            <person name="Teichmann S."/>
            <person name="Tobari Y.N."/>
            <person name="Tomimura Y."/>
            <person name="Tsolas J.M."/>
            <person name="Valente V.L."/>
            <person name="Venter E."/>
            <person name="Venter J.C."/>
            <person name="Vicario S."/>
            <person name="Vieira F.G."/>
            <person name="Vilella A.J."/>
            <person name="Villasante A."/>
            <person name="Walenz B."/>
            <person name="Wang J."/>
            <person name="Wasserman M."/>
            <person name="Watts T."/>
            <person name="Wilson D."/>
            <person name="Wilson R.K."/>
            <person name="Wing R.A."/>
            <person name="Wolfner M.F."/>
            <person name="Wong A."/>
            <person name="Wong G.K."/>
            <person name="Wu C.I."/>
            <person name="Wu G."/>
            <person name="Yamamoto D."/>
            <person name="Yang H.P."/>
            <person name="Yang S.P."/>
            <person name="Yorke J.A."/>
            <person name="Yoshida K."/>
            <person name="Zdobnov E."/>
            <person name="Zhang P."/>
            <person name="Zhang Y."/>
            <person name="Zimin A.V."/>
            <person name="Baldwin J."/>
            <person name="Abdouelleil A."/>
            <person name="Abdulkadir J."/>
            <person name="Abebe A."/>
            <person name="Abera B."/>
            <person name="Abreu J."/>
            <person name="Acer S.C."/>
            <person name="Aftuck L."/>
            <person name="Alexander A."/>
            <person name="An P."/>
            <person name="Anderson E."/>
            <person name="Anderson S."/>
            <person name="Arachi H."/>
            <person name="Azer M."/>
            <person name="Bachantsang P."/>
            <person name="Barry A."/>
            <person name="Bayul T."/>
            <person name="Berlin A."/>
            <person name="Bessette D."/>
            <person name="Bloom T."/>
            <person name="Blye J."/>
            <person name="Boguslavskiy L."/>
            <person name="Bonnet C."/>
            <person name="Boukhgalter B."/>
            <person name="Bourzgui I."/>
            <person name="Brown A."/>
            <person name="Cahill P."/>
            <person name="Channer S."/>
            <person name="Cheshatsang Y."/>
            <person name="Chuda L."/>
            <person name="Citroen M."/>
            <person name="Collymore A."/>
            <person name="Cooke P."/>
            <person name="Costello M."/>
            <person name="D'Aco K."/>
            <person name="Daza R."/>
            <person name="De Haan G."/>
            <person name="DeGray S."/>
            <person name="DeMaso C."/>
            <person name="Dhargay N."/>
            <person name="Dooley K."/>
            <person name="Dooley E."/>
            <person name="Doricent M."/>
            <person name="Dorje P."/>
            <person name="Dorjee K."/>
            <person name="Dupes A."/>
            <person name="Elong R."/>
            <person name="Falk J."/>
            <person name="Farina A."/>
            <person name="Faro S."/>
            <person name="Ferguson D."/>
            <person name="Fisher S."/>
            <person name="Foley C.D."/>
            <person name="Franke A."/>
            <person name="Friedrich D."/>
            <person name="Gadbois L."/>
            <person name="Gearin G."/>
            <person name="Gearin C.R."/>
            <person name="Giannoukos G."/>
            <person name="Goode T."/>
            <person name="Graham J."/>
            <person name="Grandbois E."/>
            <person name="Grewal S."/>
            <person name="Gyaltsen K."/>
            <person name="Hafez N."/>
            <person name="Hagos B."/>
            <person name="Hall J."/>
            <person name="Henson C."/>
            <person name="Hollinger A."/>
            <person name="Honan T."/>
            <person name="Huard M.D."/>
            <person name="Hughes L."/>
            <person name="Hurhula B."/>
            <person name="Husby M.E."/>
            <person name="Kamat A."/>
            <person name="Kanga B."/>
            <person name="Kashin S."/>
            <person name="Khazanovich D."/>
            <person name="Kisner P."/>
            <person name="Lance K."/>
            <person name="Lara M."/>
            <person name="Lee W."/>
            <person name="Lennon N."/>
            <person name="Letendre F."/>
            <person name="LeVine R."/>
            <person name="Lipovsky A."/>
            <person name="Liu X."/>
            <person name="Liu J."/>
            <person name="Liu S."/>
            <person name="Lokyitsang T."/>
            <person name="Lokyitsang Y."/>
            <person name="Lubonja R."/>
            <person name="Lui A."/>
            <person name="MacDonald P."/>
            <person name="Magnisalis V."/>
            <person name="Maru K."/>
            <person name="Matthews C."/>
            <person name="McCusker W."/>
            <person name="McDonough S."/>
            <person name="Mehta T."/>
            <person name="Meldrim J."/>
            <person name="Meneus L."/>
            <person name="Mihai O."/>
            <person name="Mihalev A."/>
            <person name="Mihova T."/>
            <person name="Mittelman R."/>
            <person name="Mlenga V."/>
            <person name="Montmayeur A."/>
            <person name="Mulrain L."/>
            <person name="Navidi A."/>
            <person name="Naylor J."/>
            <person name="Negash T."/>
            <person name="Nguyen T."/>
            <person name="Nguyen N."/>
            <person name="Nicol R."/>
            <person name="Norbu C."/>
            <person name="Norbu N."/>
            <person name="Novod N."/>
            <person name="O'Neill B."/>
            <person name="Osman S."/>
            <person name="Markiewicz E."/>
            <person name="Oyono O.L."/>
            <person name="Patti C."/>
            <person name="Phunkhang P."/>
            <person name="Pierre F."/>
            <person name="Priest M."/>
            <person name="Raghuraman S."/>
            <person name="Rege F."/>
            <person name="Reyes R."/>
            <person name="Rise C."/>
            <person name="Rogov P."/>
            <person name="Ross K."/>
            <person name="Ryan E."/>
            <person name="Settipalli S."/>
            <person name="Shea T."/>
            <person name="Sherpa N."/>
            <person name="Shi L."/>
            <person name="Shih D."/>
            <person name="Sparrow T."/>
            <person name="Spaulding J."/>
            <person name="Stalker J."/>
            <person name="Stange-Thomann N."/>
            <person name="Stavropoulos S."/>
            <person name="Stone C."/>
            <person name="Strader C."/>
            <person name="Tesfaye S."/>
            <person name="Thomson T."/>
            <person name="Thoulutsang Y."/>
            <person name="Thoulutsang D."/>
            <person name="Topham K."/>
            <person name="Topping I."/>
            <person name="Tsamla T."/>
            <person name="Vassiliev H."/>
            <person name="Vo A."/>
            <person name="Wangchuk T."/>
            <person name="Wangdi T."/>
            <person name="Weiand M."/>
            <person name="Wilkinson J."/>
            <person name="Wilson A."/>
            <person name="Yadav S."/>
            <person name="Young G."/>
            <person name="Yu Q."/>
            <person name="Zembek L."/>
            <person name="Zhong D."/>
            <person name="Zimmer A."/>
            <person name="Zwirko Z."/>
            <person name="Jaffe D.B."/>
            <person name="Alvarez P."/>
            <person name="Brockman W."/>
            <person name="Butler J."/>
            <person name="Chin C."/>
            <person name="Gnerre S."/>
            <person name="Grabherr M."/>
            <person name="Kleber M."/>
            <person name="Mauceli E."/>
            <person name="MacCallum I."/>
        </authorList>
    </citation>
    <scope>NUCLEOTIDE SEQUENCE [LARGE SCALE GENOMIC DNA]</scope>
    <source>
        <strain evidence="5">Tucson 14024-0371.13</strain>
    </source>
</reference>
<dbReference type="STRING" id="7217.B3MN77"/>
<dbReference type="InParanoid" id="B3MN77"/>
<comment type="similarity">
    <text evidence="1">Belongs to the phospholipase D family.</text>
</comment>
<dbReference type="Gene3D" id="3.30.870.10">
    <property type="entry name" value="Endonuclease Chain A"/>
    <property type="match status" value="2"/>
</dbReference>
<dbReference type="FunCoup" id="B3MN77">
    <property type="interactions" value="273"/>
</dbReference>
<dbReference type="SMR" id="B3MN77"/>
<sequence>MVQYKTLENQESDVENAVSTPKDSEPEPVRPAPATANHHQAAQMMMVTMFLLLFLGSSFFQPRPRLHQYHGGRGHGLGEKFDCDIQLVETIPIGLTYPANSPRFLSTYEAWQQLLGNAKTSLDIASFYWTMTAADTPGETDNSSQPGEDIFSKLMANGNGGSQTPRLQIRIAQSEPSSVSPDSNTKMLSSNGAAEVVTLSFPKYFGSGVLHTKLWIVDDQHFYLGSANMDWRALTQVKEMGVLVQNCPALTRDVAKIFKAYWYLGTHEGSGVPSSWDYDYSTNYNVKSPMSINLNRNTSMEGYLSSSPPPLSAWGRTHDLDAILNTINTAITYINIAVMDYYPLIIYEKNHRYWPFIDDALRRAAVERGVVVKLLISWWKHSNPSEDRYLKSLLDIASKKDNIDIQIRRFIVNGTENQEKIPYGRVNHNKYMVTDRVAYIGTSNWSGDYFTDTAGIGFVLSETHETESTKNLRSDLRDVFERDWSSPYAHPFE</sequence>
<evidence type="ECO:0000259" key="3">
    <source>
        <dbReference type="PROSITE" id="PS50035"/>
    </source>
</evidence>
<proteinExistence type="inferred from homology"/>
<dbReference type="KEGG" id="dan:6497561"/>
<dbReference type="PANTHER" id="PTHR10185">
    <property type="entry name" value="PHOSPHOLIPASE D - RELATED"/>
    <property type="match status" value="1"/>
</dbReference>
<dbReference type="InterPro" id="IPR032803">
    <property type="entry name" value="PLDc_3"/>
</dbReference>
<dbReference type="GO" id="GO:0003824">
    <property type="term" value="F:catalytic activity"/>
    <property type="evidence" value="ECO:0007669"/>
    <property type="project" value="InterPro"/>
</dbReference>
<dbReference type="SUPFAM" id="SSF56024">
    <property type="entry name" value="Phospholipase D/nuclease"/>
    <property type="match status" value="2"/>
</dbReference>
<feature type="region of interest" description="Disordered" evidence="2">
    <location>
        <begin position="1"/>
        <end position="37"/>
    </location>
</feature>
<dbReference type="AlphaFoldDB" id="B3MN77"/>
<evidence type="ECO:0000256" key="2">
    <source>
        <dbReference type="SAM" id="MobiDB-lite"/>
    </source>
</evidence>
<dbReference type="PROSITE" id="PS50035">
    <property type="entry name" value="PLD"/>
    <property type="match status" value="2"/>
</dbReference>
<keyword evidence="5" id="KW-1185">Reference proteome</keyword>